<feature type="domain" description="HTH lysR-type" evidence="5">
    <location>
        <begin position="1"/>
        <end position="58"/>
    </location>
</feature>
<dbReference type="RefSeq" id="WP_284238638.1">
    <property type="nucleotide sequence ID" value="NZ_BSSQ01000010.1"/>
</dbReference>
<dbReference type="SUPFAM" id="SSF46785">
    <property type="entry name" value="Winged helix' DNA-binding domain"/>
    <property type="match status" value="1"/>
</dbReference>
<gene>
    <name evidence="6" type="ORF">MU1_22220</name>
</gene>
<keyword evidence="4" id="KW-0804">Transcription</keyword>
<evidence type="ECO:0000313" key="7">
    <source>
        <dbReference type="Proteomes" id="UP001157114"/>
    </source>
</evidence>
<evidence type="ECO:0000259" key="5">
    <source>
        <dbReference type="PROSITE" id="PS50931"/>
    </source>
</evidence>
<dbReference type="Pfam" id="PF00126">
    <property type="entry name" value="HTH_1"/>
    <property type="match status" value="1"/>
</dbReference>
<reference evidence="6 7" key="1">
    <citation type="submission" date="2023-03" db="EMBL/GenBank/DDBJ databases">
        <title>Draft genome sequence of the bacteria which degrade cell wall of Tricholomamatutake.</title>
        <authorList>
            <person name="Konishi Y."/>
            <person name="Fukuta Y."/>
            <person name="Shirasaka N."/>
        </authorList>
    </citation>
    <scope>NUCLEOTIDE SEQUENCE [LARGE SCALE GENOMIC DNA]</scope>
    <source>
        <strain evidence="7">mu1</strain>
    </source>
</reference>
<organism evidence="6 7">
    <name type="scientific">Paenibacillus glycanilyticus</name>
    <dbReference type="NCBI Taxonomy" id="126569"/>
    <lineage>
        <taxon>Bacteria</taxon>
        <taxon>Bacillati</taxon>
        <taxon>Bacillota</taxon>
        <taxon>Bacilli</taxon>
        <taxon>Bacillales</taxon>
        <taxon>Paenibacillaceae</taxon>
        <taxon>Paenibacillus</taxon>
    </lineage>
</organism>
<proteinExistence type="inferred from homology"/>
<evidence type="ECO:0000313" key="6">
    <source>
        <dbReference type="EMBL" id="GLX67877.1"/>
    </source>
</evidence>
<dbReference type="PRINTS" id="PR00039">
    <property type="entry name" value="HTHLYSR"/>
</dbReference>
<dbReference type="PANTHER" id="PTHR30419">
    <property type="entry name" value="HTH-TYPE TRANSCRIPTIONAL REGULATOR YBHD"/>
    <property type="match status" value="1"/>
</dbReference>
<evidence type="ECO:0000256" key="2">
    <source>
        <dbReference type="ARBA" id="ARBA00023015"/>
    </source>
</evidence>
<keyword evidence="2" id="KW-0805">Transcription regulation</keyword>
<dbReference type="PROSITE" id="PS50931">
    <property type="entry name" value="HTH_LYSR"/>
    <property type="match status" value="1"/>
</dbReference>
<comment type="caution">
    <text evidence="6">The sequence shown here is derived from an EMBL/GenBank/DDBJ whole genome shotgun (WGS) entry which is preliminary data.</text>
</comment>
<accession>A0ABQ6GE00</accession>
<dbReference type="InterPro" id="IPR036390">
    <property type="entry name" value="WH_DNA-bd_sf"/>
</dbReference>
<protein>
    <submittedName>
        <fullName evidence="6">LysR family transcriptional regulator</fullName>
    </submittedName>
</protein>
<evidence type="ECO:0000256" key="4">
    <source>
        <dbReference type="ARBA" id="ARBA00023163"/>
    </source>
</evidence>
<dbReference type="Gene3D" id="3.40.190.290">
    <property type="match status" value="1"/>
</dbReference>
<dbReference type="Pfam" id="PF03466">
    <property type="entry name" value="LysR_substrate"/>
    <property type="match status" value="1"/>
</dbReference>
<dbReference type="SUPFAM" id="SSF53850">
    <property type="entry name" value="Periplasmic binding protein-like II"/>
    <property type="match status" value="1"/>
</dbReference>
<dbReference type="InterPro" id="IPR005119">
    <property type="entry name" value="LysR_subst-bd"/>
</dbReference>
<dbReference type="CDD" id="cd05466">
    <property type="entry name" value="PBP2_LTTR_substrate"/>
    <property type="match status" value="1"/>
</dbReference>
<name>A0ABQ6GE00_9BACL</name>
<dbReference type="InterPro" id="IPR036388">
    <property type="entry name" value="WH-like_DNA-bd_sf"/>
</dbReference>
<dbReference type="Proteomes" id="UP001157114">
    <property type="component" value="Unassembled WGS sequence"/>
</dbReference>
<evidence type="ECO:0000256" key="1">
    <source>
        <dbReference type="ARBA" id="ARBA00009437"/>
    </source>
</evidence>
<comment type="similarity">
    <text evidence="1">Belongs to the LysR transcriptional regulatory family.</text>
</comment>
<dbReference type="EMBL" id="BSSQ01000010">
    <property type="protein sequence ID" value="GLX67877.1"/>
    <property type="molecule type" value="Genomic_DNA"/>
</dbReference>
<keyword evidence="3" id="KW-0238">DNA-binding</keyword>
<dbReference type="Gene3D" id="1.10.10.10">
    <property type="entry name" value="Winged helix-like DNA-binding domain superfamily/Winged helix DNA-binding domain"/>
    <property type="match status" value="1"/>
</dbReference>
<evidence type="ECO:0000256" key="3">
    <source>
        <dbReference type="ARBA" id="ARBA00023125"/>
    </source>
</evidence>
<keyword evidence="7" id="KW-1185">Reference proteome</keyword>
<dbReference type="InterPro" id="IPR000847">
    <property type="entry name" value="LysR_HTH_N"/>
</dbReference>
<sequence>MELRQLECFITTCEELHFTRASVKLGITQPSLSHQIKTLEDELGVLLFDRIGKKIAITEAGMILLKQSKLAFGELTLAKEQLQELQKMERGTLSIGALPGELSELVTSILLDFHYKYPKVRIKVFGVEDLVTRILQNELDLAITILPVEDDRVVTIPLYRETFYFVATSDHPFAGRSSVNFDEIIDVPIIMFPETHRSRQLIDTTCASGGLTLEPIIETSTIDSLFGLVRSGGGGTILSKTLVEMYNYDDLVHIPIQNPTLCRQVGIVYHRDKFIGKASKGFIHTLTAHVQQLKHDTNRDNCD</sequence>
<dbReference type="InterPro" id="IPR050950">
    <property type="entry name" value="HTH-type_LysR_regulators"/>
</dbReference>